<reference evidence="2 3" key="2">
    <citation type="journal article" date="2014" name="J. Gen. Appl. Microbiol.">
        <title>The early diverging ascomycetous budding yeast Saitoella complicata has three histone deacetylases belonging to the Clr6, Hos2, and Rpd3 lineages.</title>
        <authorList>
            <person name="Nishida H."/>
            <person name="Matsumoto T."/>
            <person name="Kondo S."/>
            <person name="Hamamoto M."/>
            <person name="Yoshikawa H."/>
        </authorList>
    </citation>
    <scope>NUCLEOTIDE SEQUENCE [LARGE SCALE GENOMIC DNA]</scope>
    <source>
        <strain evidence="2 3">NRRL Y-17804</strain>
    </source>
</reference>
<evidence type="ECO:0000313" key="2">
    <source>
        <dbReference type="EMBL" id="GAO52435.1"/>
    </source>
</evidence>
<proteinExistence type="predicted"/>
<dbReference type="Proteomes" id="UP000033140">
    <property type="component" value="Unassembled WGS sequence"/>
</dbReference>
<reference evidence="2 3" key="1">
    <citation type="journal article" date="2011" name="J. Gen. Appl. Microbiol.">
        <title>Draft genome sequencing of the enigmatic yeast Saitoella complicata.</title>
        <authorList>
            <person name="Nishida H."/>
            <person name="Hamamoto M."/>
            <person name="Sugiyama J."/>
        </authorList>
    </citation>
    <scope>NUCLEOTIDE SEQUENCE [LARGE SCALE GENOMIC DNA]</scope>
    <source>
        <strain evidence="2 3">NRRL Y-17804</strain>
    </source>
</reference>
<dbReference type="EMBL" id="BACD03000069">
    <property type="protein sequence ID" value="GAO52435.1"/>
    <property type="molecule type" value="Genomic_DNA"/>
</dbReference>
<accession>A0A0E9NSN0</accession>
<name>A0A0E9NSN0_SAICN</name>
<feature type="chain" id="PRO_5002430780" evidence="1">
    <location>
        <begin position="23"/>
        <end position="130"/>
    </location>
</feature>
<protein>
    <submittedName>
        <fullName evidence="2">Uncharacterized protein</fullName>
    </submittedName>
</protein>
<dbReference type="AlphaFoldDB" id="A0A0E9NSN0"/>
<reference evidence="2 3" key="3">
    <citation type="journal article" date="2015" name="Genome Announc.">
        <title>Draft Genome Sequence of the Archiascomycetous Yeast Saitoella complicata.</title>
        <authorList>
            <person name="Yamauchi K."/>
            <person name="Kondo S."/>
            <person name="Hamamoto M."/>
            <person name="Takahashi Y."/>
            <person name="Ogura Y."/>
            <person name="Hayashi T."/>
            <person name="Nishida H."/>
        </authorList>
    </citation>
    <scope>NUCLEOTIDE SEQUENCE [LARGE SCALE GENOMIC DNA]</scope>
    <source>
        <strain evidence="2 3">NRRL Y-17804</strain>
    </source>
</reference>
<keyword evidence="1" id="KW-0732">Signal</keyword>
<feature type="signal peptide" evidence="1">
    <location>
        <begin position="1"/>
        <end position="22"/>
    </location>
</feature>
<evidence type="ECO:0000313" key="3">
    <source>
        <dbReference type="Proteomes" id="UP000033140"/>
    </source>
</evidence>
<evidence type="ECO:0000256" key="1">
    <source>
        <dbReference type="SAM" id="SignalP"/>
    </source>
</evidence>
<keyword evidence="3" id="KW-1185">Reference proteome</keyword>
<organism evidence="2 3">
    <name type="scientific">Saitoella complicata (strain BCRC 22490 / CBS 7301 / JCM 7358 / NBRC 10748 / NRRL Y-17804)</name>
    <dbReference type="NCBI Taxonomy" id="698492"/>
    <lineage>
        <taxon>Eukaryota</taxon>
        <taxon>Fungi</taxon>
        <taxon>Dikarya</taxon>
        <taxon>Ascomycota</taxon>
        <taxon>Taphrinomycotina</taxon>
        <taxon>Taphrinomycotina incertae sedis</taxon>
        <taxon>Saitoella</taxon>
    </lineage>
</organism>
<sequence length="130" mass="14575">MFRVFTMALRFLFDLYISQCIASHIQSSSLAVSSISPCESRPSDHSIIMASRPVLVSTVTVLRTYAQLQRSLSSSYGILGAPASELPIHTNRPQLLLYIAADARVRIFDIREEYHDHGHDCAEGNTWDAY</sequence>
<gene>
    <name evidence="2" type="ORF">G7K_6511-t1</name>
</gene>
<comment type="caution">
    <text evidence="2">The sequence shown here is derived from an EMBL/GenBank/DDBJ whole genome shotgun (WGS) entry which is preliminary data.</text>
</comment>